<dbReference type="OrthoDB" id="341259at2759"/>
<organism evidence="2 3">
    <name type="scientific">Lasallia pustulata</name>
    <dbReference type="NCBI Taxonomy" id="136370"/>
    <lineage>
        <taxon>Eukaryota</taxon>
        <taxon>Fungi</taxon>
        <taxon>Dikarya</taxon>
        <taxon>Ascomycota</taxon>
        <taxon>Pezizomycotina</taxon>
        <taxon>Lecanoromycetes</taxon>
        <taxon>OSLEUM clade</taxon>
        <taxon>Umbilicariomycetidae</taxon>
        <taxon>Umbilicariales</taxon>
        <taxon>Umbilicariaceae</taxon>
        <taxon>Lasallia</taxon>
    </lineage>
</organism>
<reference evidence="2 3" key="1">
    <citation type="submission" date="2019-09" db="EMBL/GenBank/DDBJ databases">
        <title>The hologenome of the rock-dwelling lichen Lasallia pustulata.</title>
        <authorList>
            <person name="Greshake Tzovaras B."/>
            <person name="Segers F."/>
            <person name="Bicker A."/>
            <person name="Dal Grande F."/>
            <person name="Otte J."/>
            <person name="Hankeln T."/>
            <person name="Schmitt I."/>
            <person name="Ebersberger I."/>
        </authorList>
    </citation>
    <scope>NUCLEOTIDE SEQUENCE [LARGE SCALE GENOMIC DNA]</scope>
    <source>
        <strain evidence="2">A1-1</strain>
    </source>
</reference>
<evidence type="ECO:0000313" key="2">
    <source>
        <dbReference type="EMBL" id="KAA6407147.1"/>
    </source>
</evidence>
<proteinExistence type="predicted"/>
<dbReference type="AlphaFoldDB" id="A0A5M8PCW6"/>
<sequence>MDPVTVFALVGLVIKGLKEIRIKYEETSRTLAAIETQCKIFETGVSFIQEWLKDTAGQHYSADVHQQRDSLTRALVLIHESMMSLQKDITKVLGAGDGSDGIAVRWMAASKHMWNEDVMKAHLADIRDQATVVQFALSVLQWRTSDSSNPALRKASVDYVKANQPVYSSSLTNRGQFDDPYSISNGTTFIQPIFSSPTNVQEQFSDPYSVSTNPYIISIDPNTVSNDSYKVPHDSHGGSGDPYSISNDPYQVPSNLFPASDDPYSVSDDPYDVMNAGTDMGLFRSSSTDNLDAPPYQGSADGPVSQDETTNDYSEQSRQAINSASTSDAKEIPGQVGYGSFPIPTAQDISDGLPNPSAPPAAKRKWKRPFGSLDSVVSFSSSSRVRPHKGSKPTVAEESGSATVSSESMPTAGNVGVAEEIFEEE</sequence>
<feature type="compositionally biased region" description="Polar residues" evidence="1">
    <location>
        <begin position="400"/>
        <end position="411"/>
    </location>
</feature>
<dbReference type="EMBL" id="VXIT01000019">
    <property type="protein sequence ID" value="KAA6407147.1"/>
    <property type="molecule type" value="Genomic_DNA"/>
</dbReference>
<feature type="region of interest" description="Disordered" evidence="1">
    <location>
        <begin position="284"/>
        <end position="425"/>
    </location>
</feature>
<feature type="compositionally biased region" description="Polar residues" evidence="1">
    <location>
        <begin position="306"/>
        <end position="327"/>
    </location>
</feature>
<protein>
    <recommendedName>
        <fullName evidence="4">Fungal N-terminal domain-containing protein</fullName>
    </recommendedName>
</protein>
<feature type="compositionally biased region" description="Polar residues" evidence="1">
    <location>
        <begin position="244"/>
        <end position="254"/>
    </location>
</feature>
<dbReference type="Proteomes" id="UP000324767">
    <property type="component" value="Unassembled WGS sequence"/>
</dbReference>
<accession>A0A5M8PCW6</accession>
<name>A0A5M8PCW6_9LECA</name>
<comment type="caution">
    <text evidence="2">The sequence shown here is derived from an EMBL/GenBank/DDBJ whole genome shotgun (WGS) entry which is preliminary data.</text>
</comment>
<evidence type="ECO:0008006" key="4">
    <source>
        <dbReference type="Google" id="ProtNLM"/>
    </source>
</evidence>
<evidence type="ECO:0000256" key="1">
    <source>
        <dbReference type="SAM" id="MobiDB-lite"/>
    </source>
</evidence>
<evidence type="ECO:0000313" key="3">
    <source>
        <dbReference type="Proteomes" id="UP000324767"/>
    </source>
</evidence>
<feature type="region of interest" description="Disordered" evidence="1">
    <location>
        <begin position="226"/>
        <end position="267"/>
    </location>
</feature>
<feature type="compositionally biased region" description="Low complexity" evidence="1">
    <location>
        <begin position="375"/>
        <end position="384"/>
    </location>
</feature>
<gene>
    <name evidence="2" type="ORF">FRX48_08948</name>
</gene>